<evidence type="ECO:0000313" key="7">
    <source>
        <dbReference type="EMBL" id="KAK7425743.1"/>
    </source>
</evidence>
<feature type="transmembrane region" description="Helical" evidence="6">
    <location>
        <begin position="72"/>
        <end position="94"/>
    </location>
</feature>
<sequence>MVNPFAQKLFGVGPQEVNWFSVIYCFLFVWFYLGVWSASRYGYKRTLLISAALTITGSCIQFAGTWKHKFPVALLGQALLASAGPFVMPLPTTYSNIWFTPKERTTATAVMSMSAARAAKVHYSRLGHCKRILGHVHIVPSPPDICLDEVIDTSDAEQRNDTGEKEGIWHYTVMMVSSLEFWLIATPFTIGLAFFNIWASLISIALAPYGYSLQIIGVISSVQTGAGIVAAIFVAPFIDRWDMHVLAFKVSQVLMTGVCVAMVFVSTTQSVAFACVTMIIAGIIGSSNLTITLELLAEIIYPVPPSCTSGPC</sequence>
<keyword evidence="8" id="KW-1185">Reference proteome</keyword>
<evidence type="ECO:0008006" key="9">
    <source>
        <dbReference type="Google" id="ProtNLM"/>
    </source>
</evidence>
<dbReference type="InterPro" id="IPR036259">
    <property type="entry name" value="MFS_trans_sf"/>
</dbReference>
<accession>A0ABR1HX23</accession>
<organism evidence="7 8">
    <name type="scientific">Neonectria magnoliae</name>
    <dbReference type="NCBI Taxonomy" id="2732573"/>
    <lineage>
        <taxon>Eukaryota</taxon>
        <taxon>Fungi</taxon>
        <taxon>Dikarya</taxon>
        <taxon>Ascomycota</taxon>
        <taxon>Pezizomycotina</taxon>
        <taxon>Sordariomycetes</taxon>
        <taxon>Hypocreomycetidae</taxon>
        <taxon>Hypocreales</taxon>
        <taxon>Nectriaceae</taxon>
        <taxon>Neonectria</taxon>
    </lineage>
</organism>
<evidence type="ECO:0000313" key="8">
    <source>
        <dbReference type="Proteomes" id="UP001498421"/>
    </source>
</evidence>
<gene>
    <name evidence="7" type="ORF">QQZ08_007718</name>
</gene>
<evidence type="ECO:0000256" key="4">
    <source>
        <dbReference type="ARBA" id="ARBA00023136"/>
    </source>
</evidence>
<feature type="transmembrane region" description="Helical" evidence="6">
    <location>
        <begin position="17"/>
        <end position="35"/>
    </location>
</feature>
<evidence type="ECO:0000256" key="1">
    <source>
        <dbReference type="ARBA" id="ARBA00004141"/>
    </source>
</evidence>
<dbReference type="PANTHER" id="PTHR10924:SF6">
    <property type="entry name" value="SOLUTE CARRIER FAMILY 49 MEMBER A3"/>
    <property type="match status" value="1"/>
</dbReference>
<feature type="transmembrane region" description="Helical" evidence="6">
    <location>
        <begin position="271"/>
        <end position="291"/>
    </location>
</feature>
<keyword evidence="3 6" id="KW-1133">Transmembrane helix</keyword>
<feature type="transmembrane region" description="Helical" evidence="6">
    <location>
        <begin position="213"/>
        <end position="234"/>
    </location>
</feature>
<protein>
    <recommendedName>
        <fullName evidence="9">Major facilitator superfamily (MFS) profile domain-containing protein</fullName>
    </recommendedName>
</protein>
<dbReference type="InterPro" id="IPR049680">
    <property type="entry name" value="FLVCR1-2_SLC49-like"/>
</dbReference>
<reference evidence="7 8" key="1">
    <citation type="journal article" date="2025" name="Microbiol. Resour. Announc.">
        <title>Draft genome sequences for Neonectria magnoliae and Neonectria punicea, canker pathogens of Liriodendron tulipifera and Acer saccharum in West Virginia.</title>
        <authorList>
            <person name="Petronek H.M."/>
            <person name="Kasson M.T."/>
            <person name="Metheny A.M."/>
            <person name="Stauder C.M."/>
            <person name="Lovett B."/>
            <person name="Lynch S.C."/>
            <person name="Garnas J.R."/>
            <person name="Kasson L.R."/>
            <person name="Stajich J.E."/>
        </authorList>
    </citation>
    <scope>NUCLEOTIDE SEQUENCE [LARGE SCALE GENOMIC DNA]</scope>
    <source>
        <strain evidence="7 8">NRRL 64651</strain>
    </source>
</reference>
<dbReference type="Gene3D" id="1.20.1250.20">
    <property type="entry name" value="MFS general substrate transporter like domains"/>
    <property type="match status" value="1"/>
</dbReference>
<evidence type="ECO:0000256" key="6">
    <source>
        <dbReference type="SAM" id="Phobius"/>
    </source>
</evidence>
<evidence type="ECO:0000256" key="5">
    <source>
        <dbReference type="ARBA" id="ARBA00023180"/>
    </source>
</evidence>
<dbReference type="Proteomes" id="UP001498421">
    <property type="component" value="Unassembled WGS sequence"/>
</dbReference>
<feature type="transmembrane region" description="Helical" evidence="6">
    <location>
        <begin position="181"/>
        <end position="207"/>
    </location>
</feature>
<dbReference type="EMBL" id="JAZAVK010000076">
    <property type="protein sequence ID" value="KAK7425743.1"/>
    <property type="molecule type" value="Genomic_DNA"/>
</dbReference>
<evidence type="ECO:0000256" key="2">
    <source>
        <dbReference type="ARBA" id="ARBA00022692"/>
    </source>
</evidence>
<dbReference type="SUPFAM" id="SSF103473">
    <property type="entry name" value="MFS general substrate transporter"/>
    <property type="match status" value="1"/>
</dbReference>
<comment type="caution">
    <text evidence="7">The sequence shown here is derived from an EMBL/GenBank/DDBJ whole genome shotgun (WGS) entry which is preliminary data.</text>
</comment>
<dbReference type="Pfam" id="PF07690">
    <property type="entry name" value="MFS_1"/>
    <property type="match status" value="1"/>
</dbReference>
<keyword evidence="5" id="KW-0325">Glycoprotein</keyword>
<keyword evidence="2 6" id="KW-0812">Transmembrane</keyword>
<feature type="transmembrane region" description="Helical" evidence="6">
    <location>
        <begin position="246"/>
        <end position="265"/>
    </location>
</feature>
<comment type="subcellular location">
    <subcellularLocation>
        <location evidence="1">Membrane</location>
        <topology evidence="1">Multi-pass membrane protein</topology>
    </subcellularLocation>
</comment>
<name>A0ABR1HX23_9HYPO</name>
<dbReference type="PANTHER" id="PTHR10924">
    <property type="entry name" value="MAJOR FACILITATOR SUPERFAMILY PROTEIN-RELATED"/>
    <property type="match status" value="1"/>
</dbReference>
<feature type="transmembrane region" description="Helical" evidence="6">
    <location>
        <begin position="47"/>
        <end position="66"/>
    </location>
</feature>
<dbReference type="InterPro" id="IPR011701">
    <property type="entry name" value="MFS"/>
</dbReference>
<keyword evidence="4 6" id="KW-0472">Membrane</keyword>
<evidence type="ECO:0000256" key="3">
    <source>
        <dbReference type="ARBA" id="ARBA00022989"/>
    </source>
</evidence>
<proteinExistence type="predicted"/>